<accession>A0ABT1M2U0</accession>
<dbReference type="PANTHER" id="PTHR35908">
    <property type="entry name" value="HYPOTHETICAL FUSION PROTEIN"/>
    <property type="match status" value="1"/>
</dbReference>
<comment type="caution">
    <text evidence="2">The sequence shown here is derived from an EMBL/GenBank/DDBJ whole genome shotgun (WGS) entry which is preliminary data.</text>
</comment>
<dbReference type="Proteomes" id="UP001651690">
    <property type="component" value="Unassembled WGS sequence"/>
</dbReference>
<name>A0ABT1M2U0_9MYCO</name>
<feature type="domain" description="Glyoxalase-like" evidence="1">
    <location>
        <begin position="9"/>
        <end position="89"/>
    </location>
</feature>
<proteinExistence type="predicted"/>
<dbReference type="PANTHER" id="PTHR35908:SF1">
    <property type="entry name" value="CONSERVED PROTEIN"/>
    <property type="match status" value="1"/>
</dbReference>
<reference evidence="2 3" key="1">
    <citation type="submission" date="2022-06" db="EMBL/GenBank/DDBJ databases">
        <title>Mycolicibacterium sp. CAU 1645 isolated from seawater.</title>
        <authorList>
            <person name="Kim W."/>
        </authorList>
    </citation>
    <scope>NUCLEOTIDE SEQUENCE [LARGE SCALE GENOMIC DNA]</scope>
    <source>
        <strain evidence="2 3">CAU 1645</strain>
    </source>
</reference>
<evidence type="ECO:0000313" key="3">
    <source>
        <dbReference type="Proteomes" id="UP001651690"/>
    </source>
</evidence>
<dbReference type="EMBL" id="JANDBD010000005">
    <property type="protein sequence ID" value="MCP9273474.1"/>
    <property type="molecule type" value="Genomic_DNA"/>
</dbReference>
<dbReference type="InterPro" id="IPR029068">
    <property type="entry name" value="Glyas_Bleomycin-R_OHBP_Dase"/>
</dbReference>
<dbReference type="Pfam" id="PF18029">
    <property type="entry name" value="Glyoxalase_6"/>
    <property type="match status" value="1"/>
</dbReference>
<sequence length="185" mass="20593">MTLSLGPLIVAAADPAAVERFWRTALGPDAFRDRLRIRQDREPKVVKNRVHPDLYVNEIAPLLALGATVLAEYPEWTTLADVEGNEFCAFPSATDIDSPARLFAVCTDSDRPEELASWWAERVGGNLRAGPDGTLRWLYDTAGWDGVVWKFVRNSDERVAPNRWRWSVLGAGFVDPQGNEVSAAR</sequence>
<dbReference type="InterPro" id="IPR041581">
    <property type="entry name" value="Glyoxalase_6"/>
</dbReference>
<dbReference type="Gene3D" id="3.10.180.10">
    <property type="entry name" value="2,3-Dihydroxybiphenyl 1,2-Dioxygenase, domain 1"/>
    <property type="match status" value="1"/>
</dbReference>
<dbReference type="RefSeq" id="WP_255060767.1">
    <property type="nucleotide sequence ID" value="NZ_JANDBD010000005.1"/>
</dbReference>
<organism evidence="2 3">
    <name type="scientific">Mycolicibacterium arenosum</name>
    <dbReference type="NCBI Taxonomy" id="2952157"/>
    <lineage>
        <taxon>Bacteria</taxon>
        <taxon>Bacillati</taxon>
        <taxon>Actinomycetota</taxon>
        <taxon>Actinomycetes</taxon>
        <taxon>Mycobacteriales</taxon>
        <taxon>Mycobacteriaceae</taxon>
        <taxon>Mycolicibacterium</taxon>
    </lineage>
</organism>
<keyword evidence="3" id="KW-1185">Reference proteome</keyword>
<protein>
    <recommendedName>
        <fullName evidence="1">Glyoxalase-like domain-containing protein</fullName>
    </recommendedName>
</protein>
<gene>
    <name evidence="2" type="ORF">NM203_14900</name>
</gene>
<evidence type="ECO:0000259" key="1">
    <source>
        <dbReference type="Pfam" id="PF18029"/>
    </source>
</evidence>
<evidence type="ECO:0000313" key="2">
    <source>
        <dbReference type="EMBL" id="MCP9273474.1"/>
    </source>
</evidence>